<name>A0A3P8DK18_9TREM</name>
<reference evidence="2 3" key="1">
    <citation type="submission" date="2018-11" db="EMBL/GenBank/DDBJ databases">
        <authorList>
            <consortium name="Pathogen Informatics"/>
        </authorList>
    </citation>
    <scope>NUCLEOTIDE SEQUENCE [LARGE SCALE GENOMIC DNA]</scope>
    <source>
        <strain evidence="2 3">Zambia</strain>
    </source>
</reference>
<keyword evidence="3" id="KW-1185">Reference proteome</keyword>
<keyword evidence="1" id="KW-0812">Transmembrane</keyword>
<gene>
    <name evidence="2" type="ORF">SMRZ_LOCUS22565</name>
</gene>
<evidence type="ECO:0000313" key="3">
    <source>
        <dbReference type="Proteomes" id="UP000277204"/>
    </source>
</evidence>
<evidence type="ECO:0000256" key="1">
    <source>
        <dbReference type="SAM" id="Phobius"/>
    </source>
</evidence>
<dbReference type="Proteomes" id="UP000277204">
    <property type="component" value="Unassembled WGS sequence"/>
</dbReference>
<accession>A0A3P8DK18</accession>
<keyword evidence="1" id="KW-1133">Transmembrane helix</keyword>
<sequence length="44" mass="5081">MEATRLFVLYTCISGLFIIVICSALRLFDHEFVQSEFPLNSDKL</sequence>
<dbReference type="EMBL" id="UZAI01019233">
    <property type="protein sequence ID" value="VDP43770.1"/>
    <property type="molecule type" value="Genomic_DNA"/>
</dbReference>
<dbReference type="AlphaFoldDB" id="A0A3P8DK18"/>
<keyword evidence="1" id="KW-0472">Membrane</keyword>
<organism evidence="2 3">
    <name type="scientific">Schistosoma margrebowiei</name>
    <dbReference type="NCBI Taxonomy" id="48269"/>
    <lineage>
        <taxon>Eukaryota</taxon>
        <taxon>Metazoa</taxon>
        <taxon>Spiralia</taxon>
        <taxon>Lophotrochozoa</taxon>
        <taxon>Platyhelminthes</taxon>
        <taxon>Trematoda</taxon>
        <taxon>Digenea</taxon>
        <taxon>Strigeidida</taxon>
        <taxon>Schistosomatoidea</taxon>
        <taxon>Schistosomatidae</taxon>
        <taxon>Schistosoma</taxon>
    </lineage>
</organism>
<protein>
    <submittedName>
        <fullName evidence="2">Uncharacterized protein</fullName>
    </submittedName>
</protein>
<feature type="transmembrane region" description="Helical" evidence="1">
    <location>
        <begin position="7"/>
        <end position="28"/>
    </location>
</feature>
<proteinExistence type="predicted"/>
<evidence type="ECO:0000313" key="2">
    <source>
        <dbReference type="EMBL" id="VDP43770.1"/>
    </source>
</evidence>